<protein>
    <submittedName>
        <fullName evidence="2">Uncharacterized protein</fullName>
    </submittedName>
</protein>
<dbReference type="AlphaFoldDB" id="A0A843WQF3"/>
<name>A0A843WQF3_COLES</name>
<evidence type="ECO:0000256" key="1">
    <source>
        <dbReference type="SAM" id="MobiDB-lite"/>
    </source>
</evidence>
<organism evidence="2 3">
    <name type="scientific">Colocasia esculenta</name>
    <name type="common">Wild taro</name>
    <name type="synonym">Arum esculentum</name>
    <dbReference type="NCBI Taxonomy" id="4460"/>
    <lineage>
        <taxon>Eukaryota</taxon>
        <taxon>Viridiplantae</taxon>
        <taxon>Streptophyta</taxon>
        <taxon>Embryophyta</taxon>
        <taxon>Tracheophyta</taxon>
        <taxon>Spermatophyta</taxon>
        <taxon>Magnoliopsida</taxon>
        <taxon>Liliopsida</taxon>
        <taxon>Araceae</taxon>
        <taxon>Aroideae</taxon>
        <taxon>Colocasieae</taxon>
        <taxon>Colocasia</taxon>
    </lineage>
</organism>
<proteinExistence type="predicted"/>
<comment type="caution">
    <text evidence="2">The sequence shown here is derived from an EMBL/GenBank/DDBJ whole genome shotgun (WGS) entry which is preliminary data.</text>
</comment>
<reference evidence="2" key="1">
    <citation type="submission" date="2017-07" db="EMBL/GenBank/DDBJ databases">
        <title>Taro Niue Genome Assembly and Annotation.</title>
        <authorList>
            <person name="Atibalentja N."/>
            <person name="Keating K."/>
            <person name="Fields C.J."/>
        </authorList>
    </citation>
    <scope>NUCLEOTIDE SEQUENCE</scope>
    <source>
        <strain evidence="2">Niue_2</strain>
        <tissue evidence="2">Leaf</tissue>
    </source>
</reference>
<sequence length="224" mass="25071">MTSFRAMDASFFTPEQFQRLSSAKAFVCLGKAIDFSQMIGQLSLVTDTLEAMGWRRLCEIQEPTFEDADDENLSKDPTEKKKACNVQAKENGCKTRPSWSLGSILRVAAGTLVATWLRQGSPSRHGLCGNTLGRCDMVAMGVGFTFLSWHLEASDCFSDLRDRWNVLVVLGERRRWPFRREGPNGSALLLEVEDKTLVDAPDRLTSDKTSQQQQGARRSEETGR</sequence>
<feature type="compositionally biased region" description="Polar residues" evidence="1">
    <location>
        <begin position="207"/>
        <end position="216"/>
    </location>
</feature>
<keyword evidence="3" id="KW-1185">Reference proteome</keyword>
<evidence type="ECO:0000313" key="2">
    <source>
        <dbReference type="EMBL" id="MQM10167.1"/>
    </source>
</evidence>
<accession>A0A843WQF3</accession>
<dbReference type="EMBL" id="NMUH01004598">
    <property type="protein sequence ID" value="MQM10167.1"/>
    <property type="molecule type" value="Genomic_DNA"/>
</dbReference>
<gene>
    <name evidence="2" type="ORF">Taro_043057</name>
</gene>
<evidence type="ECO:0000313" key="3">
    <source>
        <dbReference type="Proteomes" id="UP000652761"/>
    </source>
</evidence>
<feature type="region of interest" description="Disordered" evidence="1">
    <location>
        <begin position="200"/>
        <end position="224"/>
    </location>
</feature>
<dbReference type="Proteomes" id="UP000652761">
    <property type="component" value="Unassembled WGS sequence"/>
</dbReference>